<accession>A0AAD8QB87</accession>
<dbReference type="AlphaFoldDB" id="A0AAD8QB87"/>
<feature type="transmembrane region" description="Helical" evidence="1">
    <location>
        <begin position="38"/>
        <end position="57"/>
    </location>
</feature>
<comment type="caution">
    <text evidence="2">The sequence shown here is derived from an EMBL/GenBank/DDBJ whole genome shotgun (WGS) entry which is preliminary data.</text>
</comment>
<keyword evidence="1" id="KW-1133">Transmembrane helix</keyword>
<evidence type="ECO:0000313" key="2">
    <source>
        <dbReference type="EMBL" id="KAK1599400.1"/>
    </source>
</evidence>
<evidence type="ECO:0008006" key="4">
    <source>
        <dbReference type="Google" id="ProtNLM"/>
    </source>
</evidence>
<reference evidence="2" key="1">
    <citation type="submission" date="2021-06" db="EMBL/GenBank/DDBJ databases">
        <title>Comparative genomics, transcriptomics and evolutionary studies reveal genomic signatures of adaptation to plant cell wall in hemibiotrophic fungi.</title>
        <authorList>
            <consortium name="DOE Joint Genome Institute"/>
            <person name="Baroncelli R."/>
            <person name="Diaz J.F."/>
            <person name="Benocci T."/>
            <person name="Peng M."/>
            <person name="Battaglia E."/>
            <person name="Haridas S."/>
            <person name="Andreopoulos W."/>
            <person name="Labutti K."/>
            <person name="Pangilinan J."/>
            <person name="Floch G.L."/>
            <person name="Makela M.R."/>
            <person name="Henrissat B."/>
            <person name="Grigoriev I.V."/>
            <person name="Crouch J.A."/>
            <person name="De Vries R.P."/>
            <person name="Sukno S.A."/>
            <person name="Thon M.R."/>
        </authorList>
    </citation>
    <scope>NUCLEOTIDE SEQUENCE</scope>
    <source>
        <strain evidence="2">CBS 125086</strain>
    </source>
</reference>
<dbReference type="Proteomes" id="UP001230504">
    <property type="component" value="Unassembled WGS sequence"/>
</dbReference>
<keyword evidence="1" id="KW-0812">Transmembrane</keyword>
<gene>
    <name evidence="2" type="ORF">LY79DRAFT_139776</name>
</gene>
<protein>
    <recommendedName>
        <fullName evidence="4">Transmembrane protein</fullName>
    </recommendedName>
</protein>
<sequence length="142" mass="16299">MVNGICSCHTLSSLSFLPRRLRTDDGVTPNNNSLRPRLACAAHYCLVHLFFIYSFHLSSFMKLRCPWLQAWEEWKIGEKARVAWDFSWFLVSHTHFCEDIQLSDTLFCLPYTVGYFLGLMGCVGEAGAFVACVFCMPTSQRR</sequence>
<dbReference type="GeneID" id="85435186"/>
<keyword evidence="1" id="KW-0472">Membrane</keyword>
<keyword evidence="3" id="KW-1185">Reference proteome</keyword>
<proteinExistence type="predicted"/>
<organism evidence="2 3">
    <name type="scientific">Colletotrichum navitas</name>
    <dbReference type="NCBI Taxonomy" id="681940"/>
    <lineage>
        <taxon>Eukaryota</taxon>
        <taxon>Fungi</taxon>
        <taxon>Dikarya</taxon>
        <taxon>Ascomycota</taxon>
        <taxon>Pezizomycotina</taxon>
        <taxon>Sordariomycetes</taxon>
        <taxon>Hypocreomycetidae</taxon>
        <taxon>Glomerellales</taxon>
        <taxon>Glomerellaceae</taxon>
        <taxon>Colletotrichum</taxon>
        <taxon>Colletotrichum graminicola species complex</taxon>
    </lineage>
</organism>
<evidence type="ECO:0000313" key="3">
    <source>
        <dbReference type="Proteomes" id="UP001230504"/>
    </source>
</evidence>
<evidence type="ECO:0000256" key="1">
    <source>
        <dbReference type="SAM" id="Phobius"/>
    </source>
</evidence>
<dbReference type="RefSeq" id="XP_060419989.1">
    <property type="nucleotide sequence ID" value="XM_060550946.1"/>
</dbReference>
<dbReference type="EMBL" id="JAHLJV010000002">
    <property type="protein sequence ID" value="KAK1599400.1"/>
    <property type="molecule type" value="Genomic_DNA"/>
</dbReference>
<feature type="transmembrane region" description="Helical" evidence="1">
    <location>
        <begin position="113"/>
        <end position="136"/>
    </location>
</feature>
<name>A0AAD8QB87_9PEZI</name>